<dbReference type="EMBL" id="LT906449">
    <property type="protein sequence ID" value="SNV16097.1"/>
    <property type="molecule type" value="Genomic_DNA"/>
</dbReference>
<sequence length="54" mass="6234">MGDVLIWLSEEWAMQLRGGLYMSMVLVVCDIMHDTLSTINYKKCQSEKIYTVSC</sequence>
<organism evidence="1 2">
    <name type="scientific">Capnocytophaga haemolytica</name>
    <dbReference type="NCBI Taxonomy" id="45243"/>
    <lineage>
        <taxon>Bacteria</taxon>
        <taxon>Pseudomonadati</taxon>
        <taxon>Bacteroidota</taxon>
        <taxon>Flavobacteriia</taxon>
        <taxon>Flavobacteriales</taxon>
        <taxon>Flavobacteriaceae</taxon>
        <taxon>Capnocytophaga</taxon>
    </lineage>
</organism>
<protein>
    <submittedName>
        <fullName evidence="1">Uncharacterized protein</fullName>
    </submittedName>
</protein>
<reference evidence="1 2" key="1">
    <citation type="submission" date="2017-06" db="EMBL/GenBank/DDBJ databases">
        <authorList>
            <consortium name="Pathogen Informatics"/>
        </authorList>
    </citation>
    <scope>NUCLEOTIDE SEQUENCE [LARGE SCALE GENOMIC DNA]</scope>
    <source>
        <strain evidence="1 2">NCTC12947</strain>
    </source>
</reference>
<proteinExistence type="predicted"/>
<accession>A0AAX2H165</accession>
<evidence type="ECO:0000313" key="2">
    <source>
        <dbReference type="Proteomes" id="UP000215539"/>
    </source>
</evidence>
<gene>
    <name evidence="1" type="ORF">SAMEA44541418_02239</name>
</gene>
<dbReference type="Proteomes" id="UP000215539">
    <property type="component" value="Chromosome 1"/>
</dbReference>
<dbReference type="AlphaFoldDB" id="A0AAX2H165"/>
<name>A0AAX2H165_9FLAO</name>
<evidence type="ECO:0000313" key="1">
    <source>
        <dbReference type="EMBL" id="SNV16097.1"/>
    </source>
</evidence>